<dbReference type="Proteomes" id="UP001165080">
    <property type="component" value="Unassembled WGS sequence"/>
</dbReference>
<name>A0A9W6BR12_9CHLO</name>
<reference evidence="7 8" key="1">
    <citation type="journal article" date="2023" name="Commun. Biol.">
        <title>Reorganization of the ancestral sex-determining regions during the evolution of trioecy in Pleodorina starrii.</title>
        <authorList>
            <person name="Takahashi K."/>
            <person name="Suzuki S."/>
            <person name="Kawai-Toyooka H."/>
            <person name="Yamamoto K."/>
            <person name="Hamaji T."/>
            <person name="Ootsuki R."/>
            <person name="Yamaguchi H."/>
            <person name="Kawachi M."/>
            <person name="Higashiyama T."/>
            <person name="Nozaki H."/>
        </authorList>
    </citation>
    <scope>NUCLEOTIDE SEQUENCE [LARGE SCALE GENOMIC DNA]</scope>
    <source>
        <strain evidence="7 8">NIES-4479</strain>
    </source>
</reference>
<accession>A0A9W6BR12</accession>
<dbReference type="Gene3D" id="1.25.40.10">
    <property type="entry name" value="Tetratricopeptide repeat domain"/>
    <property type="match status" value="1"/>
</dbReference>
<feature type="compositionally biased region" description="Low complexity" evidence="6">
    <location>
        <begin position="350"/>
        <end position="409"/>
    </location>
</feature>
<evidence type="ECO:0000256" key="4">
    <source>
        <dbReference type="ARBA" id="ARBA00022803"/>
    </source>
</evidence>
<dbReference type="SMART" id="SM00028">
    <property type="entry name" value="TPR"/>
    <property type="match status" value="3"/>
</dbReference>
<dbReference type="AlphaFoldDB" id="A0A9W6BR12"/>
<dbReference type="GO" id="GO:0005829">
    <property type="term" value="C:cytosol"/>
    <property type="evidence" value="ECO:0007669"/>
    <property type="project" value="TreeGrafter"/>
</dbReference>
<dbReference type="GO" id="GO:0005739">
    <property type="term" value="C:mitochondrion"/>
    <property type="evidence" value="ECO:0007669"/>
    <property type="project" value="TreeGrafter"/>
</dbReference>
<organism evidence="7 8">
    <name type="scientific">Pleodorina starrii</name>
    <dbReference type="NCBI Taxonomy" id="330485"/>
    <lineage>
        <taxon>Eukaryota</taxon>
        <taxon>Viridiplantae</taxon>
        <taxon>Chlorophyta</taxon>
        <taxon>core chlorophytes</taxon>
        <taxon>Chlorophyceae</taxon>
        <taxon>CS clade</taxon>
        <taxon>Chlamydomonadales</taxon>
        <taxon>Volvocaceae</taxon>
        <taxon>Pleodorina</taxon>
    </lineage>
</organism>
<dbReference type="InterPro" id="IPR051982">
    <property type="entry name" value="CiliaryAsmbly_MitoImport"/>
</dbReference>
<dbReference type="InterPro" id="IPR011990">
    <property type="entry name" value="TPR-like_helical_dom_sf"/>
</dbReference>
<dbReference type="InterPro" id="IPR019734">
    <property type="entry name" value="TPR_rpt"/>
</dbReference>
<comment type="subcellular location">
    <subcellularLocation>
        <location evidence="1">Cytoplasm</location>
    </subcellularLocation>
</comment>
<evidence type="ECO:0000313" key="7">
    <source>
        <dbReference type="EMBL" id="GLC56831.1"/>
    </source>
</evidence>
<dbReference type="SUPFAM" id="SSF48452">
    <property type="entry name" value="TPR-like"/>
    <property type="match status" value="1"/>
</dbReference>
<evidence type="ECO:0000256" key="2">
    <source>
        <dbReference type="ARBA" id="ARBA00022490"/>
    </source>
</evidence>
<keyword evidence="2" id="KW-0963">Cytoplasm</keyword>
<protein>
    <submittedName>
        <fullName evidence="7">Uncharacterized protein</fullName>
    </submittedName>
</protein>
<sequence length="409" mass="42997">MTVSVPSQAPRIHYVYIPADIHEEIRELELEVPPDREVECLLDTLKEHFRQAGGEKTAAQQQAHRQHLMEQVGAEAASKLSDEMMAAALNMQMVETVALLVNSPDSGYVGVNLYCDDQAQFKELPPNPRASQIADCCGRPTQIRGDAFLGRMFDNDDAFVRMDLRLSEVSSSAAWVREAAAQAARRMRQGDRAADFLAQVQKQKQQQQQQQQVQQKAPTVTVRELSPAEVEKEAGNAAVKAGEWGAAVSRYSAALDLDPGLTAAANNRALALLRLGRHAEAEADCSRVLEAEPCNVKALLRRAAAKSGTGRAAEAVADLQAVLVLEPHNKEAAAELAKLAPPPPPPPAEAEPTAAAAAADVDTEAPMGAPAPAPTANGGESSAAGSAAGSAGGEAAAACTGAAAERSLA</sequence>
<dbReference type="GO" id="GO:0031072">
    <property type="term" value="F:heat shock protein binding"/>
    <property type="evidence" value="ECO:0007669"/>
    <property type="project" value="TreeGrafter"/>
</dbReference>
<gene>
    <name evidence="7" type="primary">PLEST009639</name>
    <name evidence="7" type="ORF">PLESTB_001153700</name>
</gene>
<dbReference type="GO" id="GO:0006626">
    <property type="term" value="P:protein targeting to mitochondrion"/>
    <property type="evidence" value="ECO:0007669"/>
    <property type="project" value="TreeGrafter"/>
</dbReference>
<keyword evidence="3" id="KW-0677">Repeat</keyword>
<feature type="compositionally biased region" description="Pro residues" evidence="6">
    <location>
        <begin position="340"/>
        <end position="349"/>
    </location>
</feature>
<dbReference type="OrthoDB" id="245563at2759"/>
<keyword evidence="8" id="KW-1185">Reference proteome</keyword>
<evidence type="ECO:0000256" key="1">
    <source>
        <dbReference type="ARBA" id="ARBA00004496"/>
    </source>
</evidence>
<feature type="region of interest" description="Disordered" evidence="6">
    <location>
        <begin position="334"/>
        <end position="409"/>
    </location>
</feature>
<dbReference type="PANTHER" id="PTHR45984">
    <property type="entry name" value="RNA (RNA) POLYMERASE II ASSOCIATED PROTEIN HOMOLOG"/>
    <property type="match status" value="1"/>
</dbReference>
<comment type="caution">
    <text evidence="7">The sequence shown here is derived from an EMBL/GenBank/DDBJ whole genome shotgun (WGS) entry which is preliminary data.</text>
</comment>
<evidence type="ECO:0000256" key="5">
    <source>
        <dbReference type="PROSITE-ProRule" id="PRU00339"/>
    </source>
</evidence>
<dbReference type="PROSITE" id="PS50005">
    <property type="entry name" value="TPR"/>
    <property type="match status" value="1"/>
</dbReference>
<dbReference type="PANTHER" id="PTHR45984:SF1">
    <property type="entry name" value="SPAG1 AXONEMAL DYNEIN ASSEMBLY FACTOR"/>
    <property type="match status" value="1"/>
</dbReference>
<feature type="repeat" description="TPR" evidence="5">
    <location>
        <begin position="228"/>
        <end position="261"/>
    </location>
</feature>
<keyword evidence="4 5" id="KW-0802">TPR repeat</keyword>
<dbReference type="Pfam" id="PF13432">
    <property type="entry name" value="TPR_16"/>
    <property type="match status" value="1"/>
</dbReference>
<evidence type="ECO:0000256" key="6">
    <source>
        <dbReference type="SAM" id="MobiDB-lite"/>
    </source>
</evidence>
<evidence type="ECO:0000313" key="8">
    <source>
        <dbReference type="Proteomes" id="UP001165080"/>
    </source>
</evidence>
<dbReference type="EMBL" id="BRXU01000017">
    <property type="protein sequence ID" value="GLC56831.1"/>
    <property type="molecule type" value="Genomic_DNA"/>
</dbReference>
<proteinExistence type="predicted"/>
<evidence type="ECO:0000256" key="3">
    <source>
        <dbReference type="ARBA" id="ARBA00022737"/>
    </source>
</evidence>